<sequence>MHNFPRTLEAFVLHALSPVGVEVLTRKFEQMDQRIAPDERSQFYQKFYSVFDNQFSAMDALLNGKESFACQAFNNVLVQYLGVNLDGPKPSLQ</sequence>
<dbReference type="EMBL" id="PNBA02000002">
    <property type="protein sequence ID" value="KAG6434937.1"/>
    <property type="molecule type" value="Genomic_DNA"/>
</dbReference>
<comment type="caution">
    <text evidence="1">The sequence shown here is derived from an EMBL/GenBank/DDBJ whole genome shotgun (WGS) entry which is preliminary data.</text>
</comment>
<protein>
    <submittedName>
        <fullName evidence="1">Uncharacterized protein</fullName>
    </submittedName>
</protein>
<dbReference type="AlphaFoldDB" id="A0A8X9AAE1"/>
<dbReference type="Proteomes" id="UP000298416">
    <property type="component" value="Unassembled WGS sequence"/>
</dbReference>
<keyword evidence="2" id="KW-1185">Reference proteome</keyword>
<evidence type="ECO:0000313" key="2">
    <source>
        <dbReference type="Proteomes" id="UP000298416"/>
    </source>
</evidence>
<evidence type="ECO:0000313" key="1">
    <source>
        <dbReference type="EMBL" id="KAG6434937.1"/>
    </source>
</evidence>
<proteinExistence type="predicted"/>
<accession>A0A8X9AAE1</accession>
<reference evidence="1" key="1">
    <citation type="submission" date="2018-01" db="EMBL/GenBank/DDBJ databases">
        <authorList>
            <person name="Mao J.F."/>
        </authorList>
    </citation>
    <scope>NUCLEOTIDE SEQUENCE</scope>
    <source>
        <strain evidence="1">Huo1</strain>
        <tissue evidence="1">Leaf</tissue>
    </source>
</reference>
<gene>
    <name evidence="1" type="ORF">SASPL_106582</name>
</gene>
<organism evidence="1">
    <name type="scientific">Salvia splendens</name>
    <name type="common">Scarlet sage</name>
    <dbReference type="NCBI Taxonomy" id="180675"/>
    <lineage>
        <taxon>Eukaryota</taxon>
        <taxon>Viridiplantae</taxon>
        <taxon>Streptophyta</taxon>
        <taxon>Embryophyta</taxon>
        <taxon>Tracheophyta</taxon>
        <taxon>Spermatophyta</taxon>
        <taxon>Magnoliopsida</taxon>
        <taxon>eudicotyledons</taxon>
        <taxon>Gunneridae</taxon>
        <taxon>Pentapetalae</taxon>
        <taxon>asterids</taxon>
        <taxon>lamiids</taxon>
        <taxon>Lamiales</taxon>
        <taxon>Lamiaceae</taxon>
        <taxon>Nepetoideae</taxon>
        <taxon>Mentheae</taxon>
        <taxon>Salviinae</taxon>
        <taxon>Salvia</taxon>
        <taxon>Salvia subgen. Calosphace</taxon>
        <taxon>core Calosphace</taxon>
    </lineage>
</organism>
<reference evidence="1" key="2">
    <citation type="submission" date="2020-08" db="EMBL/GenBank/DDBJ databases">
        <title>Plant Genome Project.</title>
        <authorList>
            <person name="Zhang R.-G."/>
        </authorList>
    </citation>
    <scope>NUCLEOTIDE SEQUENCE</scope>
    <source>
        <strain evidence="1">Huo1</strain>
        <tissue evidence="1">Leaf</tissue>
    </source>
</reference>
<name>A0A8X9AAE1_SALSN</name>